<dbReference type="EMBL" id="NGJZ01000001">
    <property type="protein sequence ID" value="RSU08477.1"/>
    <property type="molecule type" value="Genomic_DNA"/>
</dbReference>
<protein>
    <submittedName>
        <fullName evidence="1">Uncharacterized protein</fullName>
    </submittedName>
</protein>
<keyword evidence="2" id="KW-1185">Reference proteome</keyword>
<evidence type="ECO:0000313" key="2">
    <source>
        <dbReference type="Proteomes" id="UP000288669"/>
    </source>
</evidence>
<gene>
    <name evidence="1" type="ORF">CBF30_04355</name>
</gene>
<dbReference type="RefSeq" id="WP_126823109.1">
    <property type="nucleotide sequence ID" value="NZ_JBHLWU010000001.1"/>
</dbReference>
<dbReference type="Pfam" id="PF22398">
    <property type="entry name" value="DUF6978"/>
    <property type="match status" value="1"/>
</dbReference>
<name>A0A430AKP8_9ENTE</name>
<organism evidence="1 2">
    <name type="scientific">Vagococcus entomophilus</name>
    <dbReference type="NCBI Taxonomy" id="1160095"/>
    <lineage>
        <taxon>Bacteria</taxon>
        <taxon>Bacillati</taxon>
        <taxon>Bacillota</taxon>
        <taxon>Bacilli</taxon>
        <taxon>Lactobacillales</taxon>
        <taxon>Enterococcaceae</taxon>
        <taxon>Vagococcus</taxon>
    </lineage>
</organism>
<dbReference type="AlphaFoldDB" id="A0A430AKP8"/>
<dbReference type="Proteomes" id="UP000288669">
    <property type="component" value="Unassembled WGS sequence"/>
</dbReference>
<dbReference type="OrthoDB" id="2297459at2"/>
<sequence>MELLLNDSEAHRLIKIFKTTLEKHNVAISYGDSGEIKLKSFEGKREFILRYRFSEAKTIFHFQDLETNHTLFRVTLSASFHKNSDNVKIYGNRINVFDESEFYAKNDGTTHCKCHSLPYEGISDSDDFLTIFDQVCIYASIEKQGNINISIANQQTLF</sequence>
<accession>A0A430AKP8</accession>
<proteinExistence type="predicted"/>
<reference evidence="1 2" key="1">
    <citation type="submission" date="2017-05" db="EMBL/GenBank/DDBJ databases">
        <title>Vagococcus spp. assemblies.</title>
        <authorList>
            <person name="Gulvik C.A."/>
        </authorList>
    </citation>
    <scope>NUCLEOTIDE SEQUENCE [LARGE SCALE GENOMIC DNA]</scope>
    <source>
        <strain evidence="1 2">DSM 24756</strain>
    </source>
</reference>
<evidence type="ECO:0000313" key="1">
    <source>
        <dbReference type="EMBL" id="RSU08477.1"/>
    </source>
</evidence>
<comment type="caution">
    <text evidence="1">The sequence shown here is derived from an EMBL/GenBank/DDBJ whole genome shotgun (WGS) entry which is preliminary data.</text>
</comment>
<dbReference type="InterPro" id="IPR053916">
    <property type="entry name" value="DUF6978"/>
</dbReference>